<evidence type="ECO:0000256" key="6">
    <source>
        <dbReference type="HAMAP-Rule" id="MF_00361"/>
    </source>
</evidence>
<keyword evidence="8" id="KW-1185">Reference proteome</keyword>
<protein>
    <recommendedName>
        <fullName evidence="6">NAD kinase</fullName>
        <ecNumber evidence="6">2.7.1.23</ecNumber>
    </recommendedName>
    <alternativeName>
        <fullName evidence="6">ATP-dependent NAD kinase</fullName>
    </alternativeName>
</protein>
<keyword evidence="6" id="KW-0963">Cytoplasm</keyword>
<comment type="caution">
    <text evidence="6">Lacks conserved residue(s) required for the propagation of feature annotation.</text>
</comment>
<dbReference type="AlphaFoldDB" id="A0A212R9E8"/>
<dbReference type="GO" id="GO:0006741">
    <property type="term" value="P:NADP+ biosynthetic process"/>
    <property type="evidence" value="ECO:0007669"/>
    <property type="project" value="UniProtKB-UniRule"/>
</dbReference>
<feature type="binding site" evidence="6">
    <location>
        <position position="168"/>
    </location>
    <ligand>
        <name>NAD(+)</name>
        <dbReference type="ChEBI" id="CHEBI:57540"/>
    </ligand>
</feature>
<reference evidence="8" key="1">
    <citation type="submission" date="2017-06" db="EMBL/GenBank/DDBJ databases">
        <authorList>
            <person name="Varghese N."/>
            <person name="Submissions S."/>
        </authorList>
    </citation>
    <scope>NUCLEOTIDE SEQUENCE [LARGE SCALE GENOMIC DNA]</scope>
    <source>
        <strain evidence="8">JAD2</strain>
    </source>
</reference>
<keyword evidence="2 6" id="KW-0418">Kinase</keyword>
<evidence type="ECO:0000256" key="4">
    <source>
        <dbReference type="ARBA" id="ARBA00023027"/>
    </source>
</evidence>
<dbReference type="InterPro" id="IPR016064">
    <property type="entry name" value="NAD/diacylglycerol_kinase_sf"/>
</dbReference>
<keyword evidence="6" id="KW-0547">Nucleotide-binding</keyword>
<feature type="binding site" evidence="6">
    <location>
        <begin position="138"/>
        <end position="139"/>
    </location>
    <ligand>
        <name>NAD(+)</name>
        <dbReference type="ChEBI" id="CHEBI:57540"/>
    </ligand>
</feature>
<feature type="binding site" evidence="6">
    <location>
        <position position="69"/>
    </location>
    <ligand>
        <name>NAD(+)</name>
        <dbReference type="ChEBI" id="CHEBI:57540"/>
    </ligand>
</feature>
<dbReference type="GO" id="GO:0005737">
    <property type="term" value="C:cytoplasm"/>
    <property type="evidence" value="ECO:0007669"/>
    <property type="project" value="UniProtKB-SubCell"/>
</dbReference>
<dbReference type="InParanoid" id="A0A212R9E8"/>
<dbReference type="Gene3D" id="3.40.50.10330">
    <property type="entry name" value="Probable inorganic polyphosphate/atp-NAD kinase, domain 1"/>
    <property type="match status" value="1"/>
</dbReference>
<dbReference type="EC" id="2.7.1.23" evidence="6"/>
<dbReference type="FunCoup" id="A0A212R9E8">
    <property type="interactions" value="449"/>
</dbReference>
<dbReference type="GO" id="GO:0005524">
    <property type="term" value="F:ATP binding"/>
    <property type="evidence" value="ECO:0007669"/>
    <property type="project" value="UniProtKB-KW"/>
</dbReference>
<keyword evidence="4 6" id="KW-0520">NAD</keyword>
<dbReference type="GO" id="GO:0019674">
    <property type="term" value="P:NAD+ metabolic process"/>
    <property type="evidence" value="ECO:0007669"/>
    <property type="project" value="InterPro"/>
</dbReference>
<dbReference type="OrthoDB" id="9774737at2"/>
<evidence type="ECO:0000313" key="7">
    <source>
        <dbReference type="EMBL" id="SNB68780.1"/>
    </source>
</evidence>
<feature type="binding site" evidence="6">
    <location>
        <begin position="64"/>
        <end position="65"/>
    </location>
    <ligand>
        <name>NAD(+)</name>
        <dbReference type="ChEBI" id="CHEBI:57540"/>
    </ligand>
</feature>
<organism evidence="7 8">
    <name type="scientific">Thermoflexus hugenholtzii JAD2</name>
    <dbReference type="NCBI Taxonomy" id="877466"/>
    <lineage>
        <taxon>Bacteria</taxon>
        <taxon>Bacillati</taxon>
        <taxon>Chloroflexota</taxon>
        <taxon>Thermoflexia</taxon>
        <taxon>Thermoflexales</taxon>
        <taxon>Thermoflexaceae</taxon>
        <taxon>Thermoflexus</taxon>
    </lineage>
</organism>
<dbReference type="InterPro" id="IPR002504">
    <property type="entry name" value="NADK"/>
</dbReference>
<comment type="catalytic activity">
    <reaction evidence="5 6">
        <text>NAD(+) + ATP = ADP + NADP(+) + H(+)</text>
        <dbReference type="Rhea" id="RHEA:18629"/>
        <dbReference type="ChEBI" id="CHEBI:15378"/>
        <dbReference type="ChEBI" id="CHEBI:30616"/>
        <dbReference type="ChEBI" id="CHEBI:57540"/>
        <dbReference type="ChEBI" id="CHEBI:58349"/>
        <dbReference type="ChEBI" id="CHEBI:456216"/>
        <dbReference type="EC" id="2.7.1.23"/>
    </reaction>
</comment>
<evidence type="ECO:0000256" key="5">
    <source>
        <dbReference type="ARBA" id="ARBA00047925"/>
    </source>
</evidence>
<dbReference type="SUPFAM" id="SSF111331">
    <property type="entry name" value="NAD kinase/diacylglycerol kinase-like"/>
    <property type="match status" value="1"/>
</dbReference>
<dbReference type="PANTHER" id="PTHR20275:SF0">
    <property type="entry name" value="NAD KINASE"/>
    <property type="match status" value="1"/>
</dbReference>
<name>A0A212R9E8_9CHLR</name>
<dbReference type="Pfam" id="PF20143">
    <property type="entry name" value="NAD_kinase_C"/>
    <property type="match status" value="1"/>
</dbReference>
<keyword evidence="3 6" id="KW-0521">NADP</keyword>
<accession>A0A212R9E8</accession>
<dbReference type="InterPro" id="IPR017438">
    <property type="entry name" value="ATP-NAD_kinase_N"/>
</dbReference>
<dbReference type="PANTHER" id="PTHR20275">
    <property type="entry name" value="NAD KINASE"/>
    <property type="match status" value="1"/>
</dbReference>
<keyword evidence="6" id="KW-0067">ATP-binding</keyword>
<dbReference type="Pfam" id="PF01513">
    <property type="entry name" value="NAD_kinase"/>
    <property type="match status" value="1"/>
</dbReference>
<gene>
    <name evidence="6" type="primary">nadK</name>
    <name evidence="7" type="ORF">SAMN02746019_00014370</name>
</gene>
<feature type="active site" description="Proton acceptor" evidence="6">
    <location>
        <position position="64"/>
    </location>
</feature>
<evidence type="ECO:0000256" key="2">
    <source>
        <dbReference type="ARBA" id="ARBA00022777"/>
    </source>
</evidence>
<sequence>MSERRFQRIGLVFHPQRPHARGLAEAVAEVLRETGREPVLISSEELRNGALVSGWDLALTFGGDGLLLHVARYAAPAGVPLLGINLGRVGFLTEIEPEEWAEQLQKVWEGRYWIERRLMLTAYQIREGQRRGPYPALNDVVVGRMGLGRVVRIRAEIDGRYFTTYIGDGLIVATPTGSTAYALAAGGPILPPELKNIVLVPIAPHLSLDRAVVLDEGARVSLTVHTEGKAALTVDGMGDYPLEEGDRVEIAAAPFSACFLRLRDRSYFYRLLAARLRRMVADEDAR</sequence>
<keyword evidence="1 6" id="KW-0808">Transferase</keyword>
<dbReference type="InterPro" id="IPR017437">
    <property type="entry name" value="ATP-NAD_kinase_PpnK-typ_C"/>
</dbReference>
<evidence type="ECO:0000313" key="8">
    <source>
        <dbReference type="Proteomes" id="UP000197025"/>
    </source>
</evidence>
<dbReference type="GO" id="GO:0003951">
    <property type="term" value="F:NAD+ kinase activity"/>
    <property type="evidence" value="ECO:0007669"/>
    <property type="project" value="UniProtKB-UniRule"/>
</dbReference>
<dbReference type="RefSeq" id="WP_088571696.1">
    <property type="nucleotide sequence ID" value="NZ_FYEK01000037.1"/>
</dbReference>
<evidence type="ECO:0000256" key="3">
    <source>
        <dbReference type="ARBA" id="ARBA00022857"/>
    </source>
</evidence>
<dbReference type="Gene3D" id="2.60.200.30">
    <property type="entry name" value="Probable inorganic polyphosphate/atp-NAD kinase, domain 2"/>
    <property type="match status" value="1"/>
</dbReference>
<comment type="function">
    <text evidence="6">Involved in the regulation of the intracellular balance of NAD and NADP, and is a key enzyme in the biosynthesis of NADP. Catalyzes specifically the phosphorylation on 2'-hydroxyl of the adenosine moiety of NAD to yield NADP.</text>
</comment>
<comment type="cofactor">
    <cofactor evidence="6">
        <name>a divalent metal cation</name>
        <dbReference type="ChEBI" id="CHEBI:60240"/>
    </cofactor>
</comment>
<comment type="similarity">
    <text evidence="6">Belongs to the NAD kinase family.</text>
</comment>
<dbReference type="EMBL" id="FYEK01000037">
    <property type="protein sequence ID" value="SNB68780.1"/>
    <property type="molecule type" value="Genomic_DNA"/>
</dbReference>
<dbReference type="GO" id="GO:0046872">
    <property type="term" value="F:metal ion binding"/>
    <property type="evidence" value="ECO:0007669"/>
    <property type="project" value="UniProtKB-UniRule"/>
</dbReference>
<dbReference type="HAMAP" id="MF_00361">
    <property type="entry name" value="NAD_kinase"/>
    <property type="match status" value="1"/>
</dbReference>
<feature type="binding site" evidence="6">
    <location>
        <position position="149"/>
    </location>
    <ligand>
        <name>NAD(+)</name>
        <dbReference type="ChEBI" id="CHEBI:57540"/>
    </ligand>
</feature>
<dbReference type="GO" id="GO:0051287">
    <property type="term" value="F:NAD binding"/>
    <property type="evidence" value="ECO:0007669"/>
    <property type="project" value="UniProtKB-ARBA"/>
</dbReference>
<feature type="binding site" evidence="6">
    <location>
        <position position="203"/>
    </location>
    <ligand>
        <name>NAD(+)</name>
        <dbReference type="ChEBI" id="CHEBI:57540"/>
    </ligand>
</feature>
<comment type="subcellular location">
    <subcellularLocation>
        <location evidence="6">Cytoplasm</location>
    </subcellularLocation>
</comment>
<proteinExistence type="inferred from homology"/>
<evidence type="ECO:0000256" key="1">
    <source>
        <dbReference type="ARBA" id="ARBA00022679"/>
    </source>
</evidence>
<dbReference type="Proteomes" id="UP000197025">
    <property type="component" value="Unassembled WGS sequence"/>
</dbReference>